<protein>
    <submittedName>
        <fullName evidence="1">Uncharacterized protein</fullName>
    </submittedName>
</protein>
<comment type="caution">
    <text evidence="1">The sequence shown here is derived from an EMBL/GenBank/DDBJ whole genome shotgun (WGS) entry which is preliminary data.</text>
</comment>
<reference evidence="1 2" key="1">
    <citation type="submission" date="2014-10" db="EMBL/GenBank/DDBJ databases">
        <authorList>
            <person name="Seo M.-J."/>
            <person name="Seok Y.J."/>
            <person name="Cha I.-T."/>
        </authorList>
    </citation>
    <scope>NUCLEOTIDE SEQUENCE [LARGE SCALE GENOMIC DNA]</scope>
    <source>
        <strain evidence="1 2">NEU</strain>
    </source>
</reference>
<dbReference type="EMBL" id="JRYB01000001">
    <property type="protein sequence ID" value="OIJ41716.1"/>
    <property type="molecule type" value="Genomic_DNA"/>
</dbReference>
<gene>
    <name evidence="1" type="ORF">LO55_2460</name>
</gene>
<name>A0A1S2N9G1_9BURK</name>
<evidence type="ECO:0000313" key="1">
    <source>
        <dbReference type="EMBL" id="OIJ41716.1"/>
    </source>
</evidence>
<sequence>MNSCTRINFEVFNKSTEHLIVVMSPMKLSIEKLPHYKDENFENFSRILINPGTRNYYKDCVAEVRDAISTALKETGAKYLVFCGSSMGAFGAVYMGSLFSETKYIVAYAPFIRLDHPGTLSKSSIAPEFLVDEDRNSRELLERLKNTKAQLFLFYPCIDGQDGIKITESEAFNECTHITRYYLMCEHNIHQHVSLPALVARLIHSGDVSAEAIERLAATEEDKKLSQNTYQLYLAELENSKPTFEITSMPLENTTNWLYFYWKARYQAKQGLHWESLCNYMASMANGGDKVVETHFCVANTLKNLGLKHAALGYYQEAFKRAPNNNDIALIISDLLTA</sequence>
<dbReference type="SUPFAM" id="SSF53474">
    <property type="entry name" value="alpha/beta-Hydrolases"/>
    <property type="match status" value="1"/>
</dbReference>
<dbReference type="RefSeq" id="WP_143054509.1">
    <property type="nucleotide sequence ID" value="NZ_JRYB01000001.1"/>
</dbReference>
<proteinExistence type="predicted"/>
<evidence type="ECO:0000313" key="2">
    <source>
        <dbReference type="Proteomes" id="UP000180246"/>
    </source>
</evidence>
<dbReference type="AlphaFoldDB" id="A0A1S2N9G1"/>
<organism evidence="1 2">
    <name type="scientific">Massilia timonae</name>
    <dbReference type="NCBI Taxonomy" id="47229"/>
    <lineage>
        <taxon>Bacteria</taxon>
        <taxon>Pseudomonadati</taxon>
        <taxon>Pseudomonadota</taxon>
        <taxon>Betaproteobacteria</taxon>
        <taxon>Burkholderiales</taxon>
        <taxon>Oxalobacteraceae</taxon>
        <taxon>Telluria group</taxon>
        <taxon>Massilia</taxon>
    </lineage>
</organism>
<dbReference type="Proteomes" id="UP000180246">
    <property type="component" value="Unassembled WGS sequence"/>
</dbReference>
<dbReference type="InterPro" id="IPR029058">
    <property type="entry name" value="AB_hydrolase_fold"/>
</dbReference>
<accession>A0A1S2N9G1</accession>
<dbReference type="Gene3D" id="3.40.50.1820">
    <property type="entry name" value="alpha/beta hydrolase"/>
    <property type="match status" value="1"/>
</dbReference>